<keyword evidence="7" id="KW-1185">Reference proteome</keyword>
<accession>A0A521FLX0</accession>
<reference evidence="6 7" key="1">
    <citation type="submission" date="2017-05" db="EMBL/GenBank/DDBJ databases">
        <authorList>
            <person name="Varghese N."/>
            <person name="Submissions S."/>
        </authorList>
    </citation>
    <scope>NUCLEOTIDE SEQUENCE [LARGE SCALE GENOMIC DNA]</scope>
    <source>
        <strain evidence="6 7">DSM 100094</strain>
    </source>
</reference>
<dbReference type="GO" id="GO:0004458">
    <property type="term" value="F:D-lactate dehydrogenase (cytochrome) activity"/>
    <property type="evidence" value="ECO:0007669"/>
    <property type="project" value="TreeGrafter"/>
</dbReference>
<dbReference type="SUPFAM" id="SSF56176">
    <property type="entry name" value="FAD-binding/transporter-associated domain-like"/>
    <property type="match status" value="1"/>
</dbReference>
<dbReference type="AlphaFoldDB" id="A0A521FLX0"/>
<dbReference type="Pfam" id="PF01565">
    <property type="entry name" value="FAD_binding_4"/>
    <property type="match status" value="1"/>
</dbReference>
<dbReference type="Gene3D" id="3.30.70.2190">
    <property type="match status" value="1"/>
</dbReference>
<dbReference type="SUPFAM" id="SSF55103">
    <property type="entry name" value="FAD-linked oxidases, C-terminal domain"/>
    <property type="match status" value="1"/>
</dbReference>
<comment type="cofactor">
    <cofactor evidence="1">
        <name>FAD</name>
        <dbReference type="ChEBI" id="CHEBI:57692"/>
    </cofactor>
</comment>
<gene>
    <name evidence="6" type="ORF">SAMN06265221_1278</name>
</gene>
<protein>
    <submittedName>
        <fullName evidence="6">FAD/FMN-containing dehydrogenase</fullName>
    </submittedName>
</protein>
<keyword evidence="4" id="KW-0560">Oxidoreductase</keyword>
<dbReference type="InterPro" id="IPR036318">
    <property type="entry name" value="FAD-bd_PCMH-like_sf"/>
</dbReference>
<proteinExistence type="predicted"/>
<dbReference type="InterPro" id="IPR016169">
    <property type="entry name" value="FAD-bd_PCMH_sub2"/>
</dbReference>
<dbReference type="InterPro" id="IPR016164">
    <property type="entry name" value="FAD-linked_Oxase-like_C"/>
</dbReference>
<dbReference type="InterPro" id="IPR016171">
    <property type="entry name" value="Vanillyl_alc_oxidase_C-sub2"/>
</dbReference>
<dbReference type="OrthoDB" id="9811557at2"/>
<dbReference type="PANTHER" id="PTHR11748">
    <property type="entry name" value="D-LACTATE DEHYDROGENASE"/>
    <property type="match status" value="1"/>
</dbReference>
<dbReference type="GO" id="GO:1903457">
    <property type="term" value="P:lactate catabolic process"/>
    <property type="evidence" value="ECO:0007669"/>
    <property type="project" value="TreeGrafter"/>
</dbReference>
<evidence type="ECO:0000256" key="4">
    <source>
        <dbReference type="ARBA" id="ARBA00023002"/>
    </source>
</evidence>
<dbReference type="Gene3D" id="1.10.45.10">
    <property type="entry name" value="Vanillyl-alcohol Oxidase, Chain A, domain 4"/>
    <property type="match status" value="1"/>
</dbReference>
<feature type="domain" description="FAD-binding PCMH-type" evidence="5">
    <location>
        <begin position="46"/>
        <end position="266"/>
    </location>
</feature>
<dbReference type="Gene3D" id="3.30.43.10">
    <property type="entry name" value="Uridine Diphospho-n-acetylenolpyruvylglucosamine Reductase, domain 2"/>
    <property type="match status" value="1"/>
</dbReference>
<evidence type="ECO:0000256" key="2">
    <source>
        <dbReference type="ARBA" id="ARBA00022630"/>
    </source>
</evidence>
<dbReference type="GO" id="GO:0071949">
    <property type="term" value="F:FAD binding"/>
    <property type="evidence" value="ECO:0007669"/>
    <property type="project" value="InterPro"/>
</dbReference>
<evidence type="ECO:0000313" key="7">
    <source>
        <dbReference type="Proteomes" id="UP000319014"/>
    </source>
</evidence>
<dbReference type="PANTHER" id="PTHR11748:SF119">
    <property type="entry name" value="D-2-HYDROXYGLUTARATE DEHYDROGENASE"/>
    <property type="match status" value="1"/>
</dbReference>
<dbReference type="GO" id="GO:0008720">
    <property type="term" value="F:D-lactate dehydrogenase (NAD+) activity"/>
    <property type="evidence" value="ECO:0007669"/>
    <property type="project" value="TreeGrafter"/>
</dbReference>
<name>A0A521FLX0_9RHOB</name>
<evidence type="ECO:0000256" key="1">
    <source>
        <dbReference type="ARBA" id="ARBA00001974"/>
    </source>
</evidence>
<evidence type="ECO:0000259" key="5">
    <source>
        <dbReference type="PROSITE" id="PS51387"/>
    </source>
</evidence>
<keyword evidence="3" id="KW-0274">FAD</keyword>
<dbReference type="PROSITE" id="PS51387">
    <property type="entry name" value="FAD_PCMH"/>
    <property type="match status" value="1"/>
</dbReference>
<dbReference type="Gene3D" id="3.30.70.2740">
    <property type="match status" value="1"/>
</dbReference>
<evidence type="ECO:0000256" key="3">
    <source>
        <dbReference type="ARBA" id="ARBA00022827"/>
    </source>
</evidence>
<dbReference type="InterPro" id="IPR016167">
    <property type="entry name" value="FAD-bd_PCMH_sub1"/>
</dbReference>
<sequence>MSTQTSVSGLQAVGAYLAALRSAGFSGDIADDQASRVVYATDNSIYQLMPQAIIYPASAADIALAMRVAHSDRHSGLSFQPRGGGTSCNGQSLGHGIVIDCSRRMRQISDFDPVARTIRVQPGVIRDQLNDYLRPHGLFFPPHVSTTNRATIGGMVSNDSSGKGSRIYGKTSAWVERLGLVLADGREIEVSATDCPQDLRRSVWDILHPHRAGIRQAFPKLNRGFTGYDLLNALNDQGVVDLPSLICGSEGTLAVITTITCRVEPIPAHTAVVAVGYDSLDAALRAVPFLLESEPSAIEFIDDKILTLVRSSDYRDMANRLWGKGADPQALHFVEFQGDSRQQIAERLSRFHDALSSAGANHAGFLIATEAREAAEVDAIWSLRKACQGLLLKQQTRRRAQPFVEDFVVPPEALADFIDELQRDLRQDGVDVGMFGHADVGVVHMRPLLDMTRPEDRARIRTISDRVFELTRRHGGLFWGEHGKGFRGEYSAEVIGPNLVGVMDAIKTLFDPMNRLNPGKIASPAGHGPIPALDAPPMRGASDGAIRSDLLSGFDRAMHCNGNGNCFGLDRAAVLCPSYRATMDRRFSPKGRAELLREWLRLRSAGDQVGLRQLVPGLKESMDQCLSCKACAGGGCPVRVDIPAMRSGFLEWYHESHPRPVSHRLLRHIETAAPIMAKLAPVLRPVMGNPLVQGTMSRVLKLCDLPLPHGRAFQRGLQRLGIKVLGAEQIISRMTGPSVVIVQDPFVPFYDAQVALDHAELLQRMGQQVFVLAYRPSGKVLHVSGYVQAFRKTAERMAQDLDALAGAGAELIGLDPATTLMFRDEYPHVLGSQPKWLVTTFPEWIERRAGCLPPVDHINREYSLALHCTERALTPESAEGWKVAFGKFGLELRIQDRGCCGMAGLFGHETRNQEVSSGLYDRNWREIVEESGKNSLLATGFSCRCQAERLSGARPHHPVTVLLRAFESQQASANL</sequence>
<keyword evidence="2" id="KW-0285">Flavoprotein</keyword>
<dbReference type="Pfam" id="PF02913">
    <property type="entry name" value="FAD-oxidase_C"/>
    <property type="match status" value="1"/>
</dbReference>
<dbReference type="InterPro" id="IPR004113">
    <property type="entry name" value="FAD-bd_oxidored_4_C"/>
</dbReference>
<dbReference type="InterPro" id="IPR006094">
    <property type="entry name" value="Oxid_FAD_bind_N"/>
</dbReference>
<dbReference type="EMBL" id="FXTK01000027">
    <property type="protein sequence ID" value="SMO97175.1"/>
    <property type="molecule type" value="Genomic_DNA"/>
</dbReference>
<dbReference type="SUPFAM" id="SSF46548">
    <property type="entry name" value="alpha-helical ferredoxin"/>
    <property type="match status" value="1"/>
</dbReference>
<dbReference type="Proteomes" id="UP000319014">
    <property type="component" value="Unassembled WGS sequence"/>
</dbReference>
<dbReference type="Gene3D" id="3.30.465.10">
    <property type="match status" value="1"/>
</dbReference>
<organism evidence="6 7">
    <name type="scientific">Paracoccus laeviglucosivorans</name>
    <dbReference type="NCBI Taxonomy" id="1197861"/>
    <lineage>
        <taxon>Bacteria</taxon>
        <taxon>Pseudomonadati</taxon>
        <taxon>Pseudomonadota</taxon>
        <taxon>Alphaproteobacteria</taxon>
        <taxon>Rhodobacterales</taxon>
        <taxon>Paracoccaceae</taxon>
        <taxon>Paracoccus</taxon>
    </lineage>
</organism>
<evidence type="ECO:0000313" key="6">
    <source>
        <dbReference type="EMBL" id="SMO97175.1"/>
    </source>
</evidence>
<dbReference type="InterPro" id="IPR016166">
    <property type="entry name" value="FAD-bd_PCMH"/>
</dbReference>